<evidence type="ECO:0000256" key="5">
    <source>
        <dbReference type="SAM" id="SignalP"/>
    </source>
</evidence>
<comment type="subcellular location">
    <subcellularLocation>
        <location evidence="1">Secreted</location>
    </subcellularLocation>
</comment>
<dbReference type="GO" id="GO:0005576">
    <property type="term" value="C:extracellular region"/>
    <property type="evidence" value="ECO:0007669"/>
    <property type="project" value="UniProtKB-SubCell"/>
</dbReference>
<dbReference type="AlphaFoldDB" id="A0A080ZBB2"/>
<comment type="similarity">
    <text evidence="2">Belongs to the Necrosis inducing protein (NPP1) family.</text>
</comment>
<dbReference type="PANTHER" id="PTHR33657">
    <property type="entry name" value="DOMAIN PROTEIN, PUTATIVE (AFU_ORTHOLOGUE AFUA_5G00600)-RELATED"/>
    <property type="match status" value="1"/>
</dbReference>
<name>A0A080ZBB2_PHYNI</name>
<dbReference type="Proteomes" id="UP000028582">
    <property type="component" value="Unassembled WGS sequence"/>
</dbReference>
<evidence type="ECO:0000256" key="3">
    <source>
        <dbReference type="ARBA" id="ARBA00022525"/>
    </source>
</evidence>
<organism evidence="6 7">
    <name type="scientific">Phytophthora nicotianae P1976</name>
    <dbReference type="NCBI Taxonomy" id="1317066"/>
    <lineage>
        <taxon>Eukaryota</taxon>
        <taxon>Sar</taxon>
        <taxon>Stramenopiles</taxon>
        <taxon>Oomycota</taxon>
        <taxon>Peronosporomycetes</taxon>
        <taxon>Peronosporales</taxon>
        <taxon>Peronosporaceae</taxon>
        <taxon>Phytophthora</taxon>
    </lineage>
</organism>
<dbReference type="InterPro" id="IPR008701">
    <property type="entry name" value="NPP1"/>
</dbReference>
<keyword evidence="5" id="KW-0732">Signal</keyword>
<feature type="signal peptide" evidence="5">
    <location>
        <begin position="1"/>
        <end position="21"/>
    </location>
</feature>
<dbReference type="EMBL" id="ANJA01003362">
    <property type="protein sequence ID" value="ETO63923.1"/>
    <property type="molecule type" value="Genomic_DNA"/>
</dbReference>
<evidence type="ECO:0000313" key="6">
    <source>
        <dbReference type="EMBL" id="ETO63923.1"/>
    </source>
</evidence>
<dbReference type="Pfam" id="PF05630">
    <property type="entry name" value="NPP1"/>
    <property type="match status" value="1"/>
</dbReference>
<protein>
    <submittedName>
        <fullName evidence="6">Uncharacterized protein</fullName>
    </submittedName>
</protein>
<evidence type="ECO:0000256" key="4">
    <source>
        <dbReference type="ARBA" id="ARBA00023026"/>
    </source>
</evidence>
<sequence length="255" mass="27882">MNLCVFIFAITILFSTPSAQGISSVGHDRVKPFPQPEPITTSQKAAVKFKPQLSIAFGCHPYPAVQADGAVSGGLKYSGKPDGDCKGSALGSQVYSRSTWYRDVWAITYAWYLPKGYERVSGLSMVEGHRHFWGYVTVWINNPAVENAYILGVSMSGQLGHDTQAPVDKKCVDGSTLKLEFDGHVMDGAKGKQGLRCVEAVGKFQDLITWDQLTEAARDSLNTYNFDSIGRDMGTVPLKDGVFTNLLNSTWPFSP</sequence>
<evidence type="ECO:0000256" key="2">
    <source>
        <dbReference type="ARBA" id="ARBA00009520"/>
    </source>
</evidence>
<gene>
    <name evidence="6" type="ORF">F444_18447</name>
</gene>
<dbReference type="OrthoDB" id="90242at2759"/>
<keyword evidence="3" id="KW-0964">Secreted</keyword>
<evidence type="ECO:0000313" key="7">
    <source>
        <dbReference type="Proteomes" id="UP000028582"/>
    </source>
</evidence>
<keyword evidence="4" id="KW-0843">Virulence</keyword>
<evidence type="ECO:0000256" key="1">
    <source>
        <dbReference type="ARBA" id="ARBA00004613"/>
    </source>
</evidence>
<dbReference type="PANTHER" id="PTHR33657:SF8">
    <property type="entry name" value="DOMAIN PROTEIN, PUTATIVE (AFU_ORTHOLOGUE AFUA_5G00600)-RELATED"/>
    <property type="match status" value="1"/>
</dbReference>
<proteinExistence type="inferred from homology"/>
<reference evidence="6 7" key="1">
    <citation type="submission" date="2013-11" db="EMBL/GenBank/DDBJ databases">
        <title>The Genome Sequence of Phytophthora parasitica P1976.</title>
        <authorList>
            <consortium name="The Broad Institute Genomics Platform"/>
            <person name="Russ C."/>
            <person name="Tyler B."/>
            <person name="Panabieres F."/>
            <person name="Shan W."/>
            <person name="Tripathy S."/>
            <person name="Grunwald N."/>
            <person name="Machado M."/>
            <person name="Johnson C.S."/>
            <person name="Walker B."/>
            <person name="Young S."/>
            <person name="Zeng Q."/>
            <person name="Gargeya S."/>
            <person name="Fitzgerald M."/>
            <person name="Haas B."/>
            <person name="Abouelleil A."/>
            <person name="Allen A.W."/>
            <person name="Alvarado L."/>
            <person name="Arachchi H.M."/>
            <person name="Berlin A.M."/>
            <person name="Chapman S.B."/>
            <person name="Gainer-Dewar J."/>
            <person name="Goldberg J."/>
            <person name="Griggs A."/>
            <person name="Gujja S."/>
            <person name="Hansen M."/>
            <person name="Howarth C."/>
            <person name="Imamovic A."/>
            <person name="Ireland A."/>
            <person name="Larimer J."/>
            <person name="McCowan C."/>
            <person name="Murphy C."/>
            <person name="Pearson M."/>
            <person name="Poon T.W."/>
            <person name="Priest M."/>
            <person name="Roberts A."/>
            <person name="Saif S."/>
            <person name="Shea T."/>
            <person name="Sisk P."/>
            <person name="Sykes S."/>
            <person name="Wortman J."/>
            <person name="Nusbaum C."/>
            <person name="Birren B."/>
        </authorList>
    </citation>
    <scope>NUCLEOTIDE SEQUENCE [LARGE SCALE GENOMIC DNA]</scope>
    <source>
        <strain evidence="6 7">P1976</strain>
    </source>
</reference>
<comment type="caution">
    <text evidence="6">The sequence shown here is derived from an EMBL/GenBank/DDBJ whole genome shotgun (WGS) entry which is preliminary data.</text>
</comment>
<feature type="chain" id="PRO_5001753079" evidence="5">
    <location>
        <begin position="22"/>
        <end position="255"/>
    </location>
</feature>
<accession>A0A080ZBB2</accession>
<dbReference type="PIRSF" id="PIRSF029958">
    <property type="entry name" value="Necrosis-inducing_protein"/>
    <property type="match status" value="1"/>
</dbReference>